<dbReference type="EC" id="3.5.1.-" evidence="3"/>
<evidence type="ECO:0000256" key="1">
    <source>
        <dbReference type="ARBA" id="ARBA00005947"/>
    </source>
</evidence>
<dbReference type="Proteomes" id="UP000193077">
    <property type="component" value="Unassembled WGS sequence"/>
</dbReference>
<dbReference type="Gene3D" id="3.40.800.20">
    <property type="entry name" value="Histone deacetylase domain"/>
    <property type="match status" value="1"/>
</dbReference>
<dbReference type="GO" id="GO:0040029">
    <property type="term" value="P:epigenetic regulation of gene expression"/>
    <property type="evidence" value="ECO:0007669"/>
    <property type="project" value="TreeGrafter"/>
</dbReference>
<keyword evidence="3" id="KW-0378">Hydrolase</keyword>
<reference evidence="3 4" key="1">
    <citation type="submission" date="2017-03" db="EMBL/GenBank/DDBJ databases">
        <authorList>
            <person name="Afonso C.L."/>
            <person name="Miller P.J."/>
            <person name="Scott M.A."/>
            <person name="Spackman E."/>
            <person name="Goraichik I."/>
            <person name="Dimitrov K.M."/>
            <person name="Suarez D.L."/>
            <person name="Swayne D.E."/>
        </authorList>
    </citation>
    <scope>NUCLEOTIDE SEQUENCE [LARGE SCALE GENOMIC DNA]</scope>
    <source>
        <strain evidence="3 4">CECT 7639</strain>
    </source>
</reference>
<dbReference type="AlphaFoldDB" id="A0A1Y5RYZ7"/>
<evidence type="ECO:0000313" key="3">
    <source>
        <dbReference type="EMBL" id="SLN28879.1"/>
    </source>
</evidence>
<evidence type="ECO:0000313" key="4">
    <source>
        <dbReference type="Proteomes" id="UP000193077"/>
    </source>
</evidence>
<dbReference type="PANTHER" id="PTHR10625">
    <property type="entry name" value="HISTONE DEACETYLASE HDAC1-RELATED"/>
    <property type="match status" value="1"/>
</dbReference>
<sequence>MKTGFFWDEKCFWHSGGNYAFTLPVGGLVQPLAAGGFPESPETKRRLINLMNVTGLPRDLVMRGAEPATRTDLLRVHPVGYLDEFKRLSDGTGGELGRRTPFGSGGYEIAALSAGLSVEAVRAVWTGEMPNAYALSRPPGHHCLPDFPNGFCLLANIAIAIEAAKSSLGLGRVAVIDWDVHHGNGTEGIFYNRADVLTISMHQEGNYPMDSGDFADRGKGPGEGYNLNVPLPAGAGHTAYMAVMDQIVLPALDAYRPEMIIVACGYDASGVDPLARMLATSDTYRQMTLRTKAAADRLCAGKLVLVHEGGYSEVHVPFCAHATLEALSGSDISAPDPLTEVLEARQPSARFDRFLLELVEDMAHELNPGAITPG</sequence>
<dbReference type="RefSeq" id="WP_085794787.1">
    <property type="nucleotide sequence ID" value="NZ_FWFO01000001.1"/>
</dbReference>
<dbReference type="InterPro" id="IPR000286">
    <property type="entry name" value="HDACs"/>
</dbReference>
<dbReference type="GO" id="GO:0004407">
    <property type="term" value="F:histone deacetylase activity"/>
    <property type="evidence" value="ECO:0007669"/>
    <property type="project" value="TreeGrafter"/>
</dbReference>
<evidence type="ECO:0000259" key="2">
    <source>
        <dbReference type="Pfam" id="PF00850"/>
    </source>
</evidence>
<dbReference type="PRINTS" id="PR01270">
    <property type="entry name" value="HDASUPER"/>
</dbReference>
<dbReference type="InterPro" id="IPR023801">
    <property type="entry name" value="His_deacetylse_dom"/>
</dbReference>
<comment type="similarity">
    <text evidence="1">Belongs to the histone deacetylase family.</text>
</comment>
<dbReference type="EMBL" id="FWFO01000001">
    <property type="protein sequence ID" value="SLN28879.1"/>
    <property type="molecule type" value="Genomic_DNA"/>
</dbReference>
<accession>A0A1Y5RYZ7</accession>
<dbReference type="InterPro" id="IPR037138">
    <property type="entry name" value="His_deacetylse_dom_sf"/>
</dbReference>
<protein>
    <submittedName>
        <fullName evidence="3">Histone deacetylase-like amidohydrolase</fullName>
        <ecNumber evidence="3">3.5.1.-</ecNumber>
    </submittedName>
</protein>
<dbReference type="OrthoDB" id="9808367at2"/>
<dbReference type="GO" id="GO:0016787">
    <property type="term" value="F:hydrolase activity"/>
    <property type="evidence" value="ECO:0007669"/>
    <property type="project" value="UniProtKB-KW"/>
</dbReference>
<dbReference type="PANTHER" id="PTHR10625:SF10">
    <property type="entry name" value="HISTONE DEACETYLASE HDAC1"/>
    <property type="match status" value="1"/>
</dbReference>
<dbReference type="InterPro" id="IPR023696">
    <property type="entry name" value="Ureohydrolase_dom_sf"/>
</dbReference>
<proteinExistence type="inferred from homology"/>
<name>A0A1Y5RYZ7_9RHOB</name>
<dbReference type="Pfam" id="PF00850">
    <property type="entry name" value="Hist_deacetyl"/>
    <property type="match status" value="1"/>
</dbReference>
<gene>
    <name evidence="3" type="primary">hdaH_2</name>
    <name evidence="3" type="ORF">TRL7639_01143</name>
</gene>
<feature type="domain" description="Histone deacetylase" evidence="2">
    <location>
        <begin position="38"/>
        <end position="326"/>
    </location>
</feature>
<dbReference type="CDD" id="cd09996">
    <property type="entry name" value="HDAC_classII_1"/>
    <property type="match status" value="1"/>
</dbReference>
<organism evidence="3 4">
    <name type="scientific">Falsiruegeria litorea R37</name>
    <dbReference type="NCBI Taxonomy" id="1200284"/>
    <lineage>
        <taxon>Bacteria</taxon>
        <taxon>Pseudomonadati</taxon>
        <taxon>Pseudomonadota</taxon>
        <taxon>Alphaproteobacteria</taxon>
        <taxon>Rhodobacterales</taxon>
        <taxon>Roseobacteraceae</taxon>
        <taxon>Falsiruegeria</taxon>
    </lineage>
</organism>
<keyword evidence="4" id="KW-1185">Reference proteome</keyword>
<dbReference type="SUPFAM" id="SSF52768">
    <property type="entry name" value="Arginase/deacetylase"/>
    <property type="match status" value="1"/>
</dbReference>